<feature type="transmembrane region" description="Helical" evidence="1">
    <location>
        <begin position="7"/>
        <end position="27"/>
    </location>
</feature>
<dbReference type="InterPro" id="IPR054213">
    <property type="entry name" value="DUF6920"/>
</dbReference>
<dbReference type="EMBL" id="ALWB01000328">
    <property type="protein sequence ID" value="ELS30403.1"/>
    <property type="molecule type" value="Genomic_DNA"/>
</dbReference>
<comment type="caution">
    <text evidence="2">The sequence shown here is derived from an EMBL/GenBank/DDBJ whole genome shotgun (WGS) entry which is preliminary data.</text>
</comment>
<dbReference type="PATRIC" id="fig|927668.3.peg.5069"/>
<dbReference type="AlphaFoldDB" id="L8MWM8"/>
<keyword evidence="1" id="KW-0472">Membrane</keyword>
<evidence type="ECO:0000313" key="3">
    <source>
        <dbReference type="Proteomes" id="UP000011201"/>
    </source>
</evidence>
<keyword evidence="3" id="KW-1185">Reference proteome</keyword>
<dbReference type="Proteomes" id="UP000011201">
    <property type="component" value="Unassembled WGS sequence"/>
</dbReference>
<proteinExistence type="predicted"/>
<keyword evidence="1" id="KW-0812">Transmembrane</keyword>
<name>L8MWM8_9CYAN</name>
<sequence>MILIQTWRFIVLILAVFSLSLGLFMSYSLKLPPIAIIIILIVALLAIITMYGRDRWQFETDKLRVNLTNEQQSLEPKTYDSKEIIDLPEPVQRFFKAVLQDGQAIVTKVELSQHGQFHMNETETKWHRFTATQLVTTQKLGFDWDAKIQIVPFINIFVHDTYLLGEGDLQASILGLFTVAKMHNTTELNQGELLRFFAEAVWYPTSLLPSQGVVWEAINQHSSRATLTDREITASVVFQFDAEGLIISMRAEARCYRVVGGKSVFMPWVGNFREYSICNGMRIPLEGEVGWEHPEGVQLYFKGKVTKINYEFAS</sequence>
<protein>
    <submittedName>
        <fullName evidence="2">Uncharacterized protein</fullName>
    </submittedName>
</protein>
<keyword evidence="1" id="KW-1133">Transmembrane helix</keyword>
<evidence type="ECO:0000256" key="1">
    <source>
        <dbReference type="SAM" id="Phobius"/>
    </source>
</evidence>
<reference evidence="2 3" key="1">
    <citation type="journal article" date="2013" name="Proc. Natl. Acad. Sci. U.S.A.">
        <title>Improving the coverage of the cyanobacterial phylum using diversity-driven genome sequencing.</title>
        <authorList>
            <person name="Shih P.M."/>
            <person name="Wu D."/>
            <person name="Latifi A."/>
            <person name="Axen S.D."/>
            <person name="Fewer D.P."/>
            <person name="Talla E."/>
            <person name="Calteau A."/>
            <person name="Cai F."/>
            <person name="Tandeau de Marsac N."/>
            <person name="Rippka R."/>
            <person name="Herdman M."/>
            <person name="Sivonen K."/>
            <person name="Coursin T."/>
            <person name="Laurent T."/>
            <person name="Goodwin L."/>
            <person name="Nolan M."/>
            <person name="Davenport K.W."/>
            <person name="Han C.S."/>
            <person name="Rubin E.M."/>
            <person name="Eisen J.A."/>
            <person name="Woyke T."/>
            <person name="Gugger M."/>
            <person name="Kerfeld C.A."/>
        </authorList>
    </citation>
    <scope>NUCLEOTIDE SEQUENCE [LARGE SCALE GENOMIC DNA]</scope>
    <source>
        <strain evidence="2 3">PCC 7429</strain>
    </source>
</reference>
<feature type="transmembrane region" description="Helical" evidence="1">
    <location>
        <begin position="33"/>
        <end position="52"/>
    </location>
</feature>
<organism evidence="2 3">
    <name type="scientific">Pseudanabaena biceps PCC 7429</name>
    <dbReference type="NCBI Taxonomy" id="927668"/>
    <lineage>
        <taxon>Bacteria</taxon>
        <taxon>Bacillati</taxon>
        <taxon>Cyanobacteriota</taxon>
        <taxon>Cyanophyceae</taxon>
        <taxon>Pseudanabaenales</taxon>
        <taxon>Pseudanabaenaceae</taxon>
        <taxon>Pseudanabaena</taxon>
    </lineage>
</organism>
<dbReference type="Pfam" id="PF21900">
    <property type="entry name" value="DUF6920"/>
    <property type="match status" value="1"/>
</dbReference>
<accession>L8MWM8</accession>
<gene>
    <name evidence="2" type="ORF">Pse7429DRAFT_4580</name>
</gene>
<evidence type="ECO:0000313" key="2">
    <source>
        <dbReference type="EMBL" id="ELS30403.1"/>
    </source>
</evidence>